<gene>
    <name evidence="1" type="ORF">GFD21_03420</name>
</gene>
<organism evidence="1 2">
    <name type="scientific">Bifidobacterium platyrrhinorum</name>
    <dbReference type="NCBI Taxonomy" id="2661628"/>
    <lineage>
        <taxon>Bacteria</taxon>
        <taxon>Bacillati</taxon>
        <taxon>Actinomycetota</taxon>
        <taxon>Actinomycetes</taxon>
        <taxon>Bifidobacteriales</taxon>
        <taxon>Bifidobacteriaceae</taxon>
        <taxon>Bifidobacterium</taxon>
    </lineage>
</organism>
<dbReference type="RefSeq" id="WP_163196563.1">
    <property type="nucleotide sequence ID" value="NZ_WHZV01000002.1"/>
</dbReference>
<comment type="caution">
    <text evidence="1">The sequence shown here is derived from an EMBL/GenBank/DDBJ whole genome shotgun (WGS) entry which is preliminary data.</text>
</comment>
<keyword evidence="2" id="KW-1185">Reference proteome</keyword>
<protein>
    <recommendedName>
        <fullName evidence="3">DUF559 domain-containing protein</fullName>
    </recommendedName>
</protein>
<evidence type="ECO:0000313" key="1">
    <source>
        <dbReference type="EMBL" id="NEG54839.1"/>
    </source>
</evidence>
<evidence type="ECO:0000313" key="2">
    <source>
        <dbReference type="Proteomes" id="UP000483293"/>
    </source>
</evidence>
<dbReference type="AlphaFoldDB" id="A0A6L9SS14"/>
<dbReference type="EMBL" id="WHZV01000002">
    <property type="protein sequence ID" value="NEG54839.1"/>
    <property type="molecule type" value="Genomic_DNA"/>
</dbReference>
<evidence type="ECO:0008006" key="3">
    <source>
        <dbReference type="Google" id="ProtNLM"/>
    </source>
</evidence>
<accession>A0A6L9SS14</accession>
<dbReference type="Proteomes" id="UP000483293">
    <property type="component" value="Unassembled WGS sequence"/>
</dbReference>
<name>A0A6L9SS14_9BIFI</name>
<proteinExistence type="predicted"/>
<reference evidence="1 2" key="1">
    <citation type="submission" date="2019-10" db="EMBL/GenBank/DDBJ databases">
        <title>Bifidobacterium from non-human primates.</title>
        <authorList>
            <person name="Modesto M."/>
        </authorList>
    </citation>
    <scope>NUCLEOTIDE SEQUENCE [LARGE SCALE GENOMIC DNA]</scope>
    <source>
        <strain evidence="1 2">SMA15</strain>
    </source>
</reference>
<sequence>MTGTTPGIAMRQLAVDRLDELGKAMDLARKHGVEFECGLVSALRLAGVELPLIPRGALNLDRLHIVVDVPAGRRSWKGAEWHVAAPSLLAVGSGFRREYSPMVVMEGIRMTHPLLAWAQMSRFIDETELTALADSMMRRNQSEPHFVPDDFRTLVEVLPKRFKGRTKCLWALDHMRENTDSSMETRMRLKLEAEPLPELRSLTVNHKVAVDEDGASMYLDMALPDLRIGIEYAGRHHAGQWSDDVSRQSALTAVGWEILTAHNDTLKDPLQWKEFMVRLASLAMHQRQRSDVGV</sequence>